<dbReference type="SUPFAM" id="SSF53756">
    <property type="entry name" value="UDP-Glycosyltransferase/glycogen phosphorylase"/>
    <property type="match status" value="1"/>
</dbReference>
<gene>
    <name evidence="6" type="ORF">LIER_01771</name>
</gene>
<keyword evidence="2 4" id="KW-0328">Glycosyltransferase</keyword>
<dbReference type="InterPro" id="IPR002213">
    <property type="entry name" value="UDP_glucos_trans"/>
</dbReference>
<sequence length="481" mass="53520">MTESSNTHVLVYSFPCQGHLLPTIDLTNQLANHGLTITILLTPKNMAIFNPLLTKHPSINTLILPFPTHPSVPPGVENLKDVPPSGPCIIAFMTALSQLHAPLLNWFQNHPSPPLAIISDFFSAWTQKTADQLGIPRYVFSETGALSFSLIESLWEDRPMKKKVDGDDEEVIYFNNLPNCPNYPWWQISSIYRAYVQGLGKDDIDGERVREGFVSNLACHGVLINSFFELEHEYVDYLKRKMGHERVWSIGPLPPLDESVSGPIQRGGSSSMSSSEITSWLDRCEKGSVVYISFGSQHVLKNKHMETIALSLEESGVKFIWLVKSATTGLDKQDYGTIPFGFEDRVAGRGLVIKEWGPQVVILRHPAIGAFLTHCGWNSSIESIVAGVPMLAWPMTADQYANATLLVDELKVAIRVGQGERISPQPCDLVKHIDRCGIEKSRSLALKREAIEAIGVDGSSFENWNEFVMDLGQFNYSQLSI</sequence>
<dbReference type="Gene3D" id="3.40.50.2000">
    <property type="entry name" value="Glycogen Phosphorylase B"/>
    <property type="match status" value="2"/>
</dbReference>
<reference evidence="6 7" key="1">
    <citation type="submission" date="2024-01" db="EMBL/GenBank/DDBJ databases">
        <title>The complete chloroplast genome sequence of Lithospermum erythrorhizon: insights into the phylogenetic relationship among Boraginaceae species and the maternal lineages of purple gromwells.</title>
        <authorList>
            <person name="Okada T."/>
            <person name="Watanabe K."/>
        </authorList>
    </citation>
    <scope>NUCLEOTIDE SEQUENCE [LARGE SCALE GENOMIC DNA]</scope>
</reference>
<dbReference type="PROSITE" id="PS00375">
    <property type="entry name" value="UDPGT"/>
    <property type="match status" value="1"/>
</dbReference>
<organism evidence="6 7">
    <name type="scientific">Lithospermum erythrorhizon</name>
    <name type="common">Purple gromwell</name>
    <name type="synonym">Lithospermum officinale var. erythrorhizon</name>
    <dbReference type="NCBI Taxonomy" id="34254"/>
    <lineage>
        <taxon>Eukaryota</taxon>
        <taxon>Viridiplantae</taxon>
        <taxon>Streptophyta</taxon>
        <taxon>Embryophyta</taxon>
        <taxon>Tracheophyta</taxon>
        <taxon>Spermatophyta</taxon>
        <taxon>Magnoliopsida</taxon>
        <taxon>eudicotyledons</taxon>
        <taxon>Gunneridae</taxon>
        <taxon>Pentapetalae</taxon>
        <taxon>asterids</taxon>
        <taxon>lamiids</taxon>
        <taxon>Boraginales</taxon>
        <taxon>Boraginaceae</taxon>
        <taxon>Boraginoideae</taxon>
        <taxon>Lithospermeae</taxon>
        <taxon>Lithospermum</taxon>
    </lineage>
</organism>
<dbReference type="GO" id="GO:0035251">
    <property type="term" value="F:UDP-glucosyltransferase activity"/>
    <property type="evidence" value="ECO:0007669"/>
    <property type="project" value="TreeGrafter"/>
</dbReference>
<dbReference type="AlphaFoldDB" id="A0AAV3NRQ6"/>
<dbReference type="PANTHER" id="PTHR48047">
    <property type="entry name" value="GLYCOSYLTRANSFERASE"/>
    <property type="match status" value="1"/>
</dbReference>
<proteinExistence type="inferred from homology"/>
<evidence type="ECO:0000313" key="7">
    <source>
        <dbReference type="Proteomes" id="UP001454036"/>
    </source>
</evidence>
<evidence type="ECO:0000256" key="4">
    <source>
        <dbReference type="RuleBase" id="RU003718"/>
    </source>
</evidence>
<keyword evidence="3 4" id="KW-0808">Transferase</keyword>
<dbReference type="CDD" id="cd03784">
    <property type="entry name" value="GT1_Gtf-like"/>
    <property type="match status" value="1"/>
</dbReference>
<comment type="caution">
    <text evidence="6">The sequence shown here is derived from an EMBL/GenBank/DDBJ whole genome shotgun (WGS) entry which is preliminary data.</text>
</comment>
<name>A0AAV3NRQ6_LITER</name>
<keyword evidence="7" id="KW-1185">Reference proteome</keyword>
<dbReference type="EMBL" id="BAABME010000179">
    <property type="protein sequence ID" value="GAA0140418.1"/>
    <property type="molecule type" value="Genomic_DNA"/>
</dbReference>
<dbReference type="InterPro" id="IPR035595">
    <property type="entry name" value="UDP_glycos_trans_CS"/>
</dbReference>
<evidence type="ECO:0000256" key="1">
    <source>
        <dbReference type="ARBA" id="ARBA00009995"/>
    </source>
</evidence>
<dbReference type="PANTHER" id="PTHR48047:SF8">
    <property type="entry name" value="FLAVONOL 3-O-GLUCOSYLTRANSFERASE UGT89B1"/>
    <property type="match status" value="1"/>
</dbReference>
<comment type="similarity">
    <text evidence="1 4">Belongs to the UDP-glycosyltransferase family.</text>
</comment>
<dbReference type="EC" id="2.4.1.-" evidence="5"/>
<evidence type="ECO:0000313" key="6">
    <source>
        <dbReference type="EMBL" id="GAA0140418.1"/>
    </source>
</evidence>
<accession>A0AAV3NRQ6</accession>
<dbReference type="FunFam" id="3.40.50.2000:FF:000060">
    <property type="entry name" value="Glycosyltransferase"/>
    <property type="match status" value="1"/>
</dbReference>
<protein>
    <recommendedName>
        <fullName evidence="5">Glycosyltransferase</fullName>
        <ecNumber evidence="5">2.4.1.-</ecNumber>
    </recommendedName>
</protein>
<evidence type="ECO:0000256" key="3">
    <source>
        <dbReference type="ARBA" id="ARBA00022679"/>
    </source>
</evidence>
<dbReference type="Proteomes" id="UP001454036">
    <property type="component" value="Unassembled WGS sequence"/>
</dbReference>
<dbReference type="Pfam" id="PF00201">
    <property type="entry name" value="UDPGT"/>
    <property type="match status" value="1"/>
</dbReference>
<evidence type="ECO:0000256" key="2">
    <source>
        <dbReference type="ARBA" id="ARBA00022676"/>
    </source>
</evidence>
<dbReference type="GO" id="GO:0016138">
    <property type="term" value="P:glycoside biosynthetic process"/>
    <property type="evidence" value="ECO:0007669"/>
    <property type="project" value="UniProtKB-ARBA"/>
</dbReference>
<evidence type="ECO:0000256" key="5">
    <source>
        <dbReference type="RuleBase" id="RU362057"/>
    </source>
</evidence>